<evidence type="ECO:0000313" key="12">
    <source>
        <dbReference type="EMBL" id="KAH0568790.1"/>
    </source>
</evidence>
<feature type="region of interest" description="Disordered" evidence="10">
    <location>
        <begin position="552"/>
        <end position="597"/>
    </location>
</feature>
<accession>A0AAV7J6X8</accession>
<evidence type="ECO:0000256" key="2">
    <source>
        <dbReference type="ARBA" id="ARBA00022723"/>
    </source>
</evidence>
<dbReference type="Proteomes" id="UP000826195">
    <property type="component" value="Unassembled WGS sequence"/>
</dbReference>
<dbReference type="InterPro" id="IPR013087">
    <property type="entry name" value="Znf_C2H2_type"/>
</dbReference>
<comment type="caution">
    <text evidence="12">The sequence shown here is derived from an EMBL/GenBank/DDBJ whole genome shotgun (WGS) entry which is preliminary data.</text>
</comment>
<keyword evidence="4 9" id="KW-0863">Zinc-finger</keyword>
<dbReference type="SUPFAM" id="SSF57667">
    <property type="entry name" value="beta-beta-alpha zinc fingers"/>
    <property type="match status" value="1"/>
</dbReference>
<proteinExistence type="predicted"/>
<keyword evidence="2" id="KW-0479">Metal-binding</keyword>
<evidence type="ECO:0000256" key="7">
    <source>
        <dbReference type="ARBA" id="ARBA00023163"/>
    </source>
</evidence>
<keyword evidence="6" id="KW-0805">Transcription regulation</keyword>
<name>A0AAV7J6X8_COTGL</name>
<feature type="compositionally biased region" description="Basic residues" evidence="10">
    <location>
        <begin position="420"/>
        <end position="432"/>
    </location>
</feature>
<dbReference type="InterPro" id="IPR036236">
    <property type="entry name" value="Znf_C2H2_sf"/>
</dbReference>
<dbReference type="GO" id="GO:0008270">
    <property type="term" value="F:zinc ion binding"/>
    <property type="evidence" value="ECO:0007669"/>
    <property type="project" value="UniProtKB-KW"/>
</dbReference>
<feature type="compositionally biased region" description="Basic and acidic residues" evidence="10">
    <location>
        <begin position="9"/>
        <end position="18"/>
    </location>
</feature>
<dbReference type="InterPro" id="IPR050636">
    <property type="entry name" value="C2H2-ZF_domain-containing"/>
</dbReference>
<evidence type="ECO:0000256" key="8">
    <source>
        <dbReference type="ARBA" id="ARBA00023242"/>
    </source>
</evidence>
<evidence type="ECO:0000313" key="13">
    <source>
        <dbReference type="Proteomes" id="UP000826195"/>
    </source>
</evidence>
<sequence length="597" mass="67709">MLSQGKGHSRAEPMDLIKRSPYPYTSPYTSLERMENHNGCTSYINPSGSHSVTPTKPLFWEDWMNFGGPIRKNSNSYYSDSENSNPRSLPSPEELTRPFSNSPSPHGFVEKPLSLAMKFKFDQGASTSSNVPCQQFPSQRSPSPDLKSSPTVRIAKLKEKCQKKKMKKEMNKMEFLRQNMPASGSSKQVYQHRELNQSPVPSTSSMENYHQEQSIPTNVCQNDVNLTSPNNVGTPTPTKSSVVYMKKRNSRRKKPAKFTYTILTQEVYETAPGFKIPRYSKGIISRVTCKFCKYSFDTKHELWIHFRKHVPPNKLYECPEPYCAFVTDLNHHLTYHKCLHQGLREFLCSKCNYTATNKAMLRSHEKQHIDFYFYICKDCHYGNKYVNNFKIHLQARGHKVGKVFDIEGNEIDKEIDVYGKKRGPKTNKKNKKDKTSMGANRKQKPTVKTPPISSECLNDNLLQENLNEAQNLGRQDAQLGSISPTIENHNANPMYLQSILPSMSNSSGSQMEPTNYSSIVNTPLNFGLLLAMTMMSTSTIRPTVANPMEISSDEVEETQALNLSMKDSNNESSNTGRSSGASKRKGTTIIKYVSKQE</sequence>
<evidence type="ECO:0000256" key="6">
    <source>
        <dbReference type="ARBA" id="ARBA00023015"/>
    </source>
</evidence>
<evidence type="ECO:0000256" key="3">
    <source>
        <dbReference type="ARBA" id="ARBA00022737"/>
    </source>
</evidence>
<comment type="subcellular location">
    <subcellularLocation>
        <location evidence="1">Nucleus</location>
    </subcellularLocation>
</comment>
<feature type="domain" description="C2H2-type" evidence="11">
    <location>
        <begin position="346"/>
        <end position="368"/>
    </location>
</feature>
<evidence type="ECO:0000259" key="11">
    <source>
        <dbReference type="PROSITE" id="PS50157"/>
    </source>
</evidence>
<evidence type="ECO:0000256" key="5">
    <source>
        <dbReference type="ARBA" id="ARBA00022833"/>
    </source>
</evidence>
<dbReference type="SMART" id="SM00355">
    <property type="entry name" value="ZnF_C2H2"/>
    <property type="match status" value="4"/>
</dbReference>
<protein>
    <recommendedName>
        <fullName evidence="11">C2H2-type domain-containing protein</fullName>
    </recommendedName>
</protein>
<keyword evidence="5" id="KW-0862">Zinc</keyword>
<evidence type="ECO:0000256" key="9">
    <source>
        <dbReference type="PROSITE-ProRule" id="PRU00042"/>
    </source>
</evidence>
<feature type="region of interest" description="Disordered" evidence="10">
    <location>
        <begin position="126"/>
        <end position="150"/>
    </location>
</feature>
<organism evidence="12 13">
    <name type="scientific">Cotesia glomerata</name>
    <name type="common">Lepidopteran parasitic wasp</name>
    <name type="synonym">Apanteles glomeratus</name>
    <dbReference type="NCBI Taxonomy" id="32391"/>
    <lineage>
        <taxon>Eukaryota</taxon>
        <taxon>Metazoa</taxon>
        <taxon>Ecdysozoa</taxon>
        <taxon>Arthropoda</taxon>
        <taxon>Hexapoda</taxon>
        <taxon>Insecta</taxon>
        <taxon>Pterygota</taxon>
        <taxon>Neoptera</taxon>
        <taxon>Endopterygota</taxon>
        <taxon>Hymenoptera</taxon>
        <taxon>Apocrita</taxon>
        <taxon>Ichneumonoidea</taxon>
        <taxon>Braconidae</taxon>
        <taxon>Microgastrinae</taxon>
        <taxon>Cotesia</taxon>
    </lineage>
</organism>
<reference evidence="12 13" key="1">
    <citation type="journal article" date="2021" name="J. Hered.">
        <title>A chromosome-level genome assembly of the parasitoid wasp, Cotesia glomerata (Hymenoptera: Braconidae).</title>
        <authorList>
            <person name="Pinto B.J."/>
            <person name="Weis J.J."/>
            <person name="Gamble T."/>
            <person name="Ode P.J."/>
            <person name="Paul R."/>
            <person name="Zaspel J.M."/>
        </authorList>
    </citation>
    <scope>NUCLEOTIDE SEQUENCE [LARGE SCALE GENOMIC DNA]</scope>
    <source>
        <strain evidence="12">CgM1</strain>
    </source>
</reference>
<dbReference type="EMBL" id="JAHXZJ010000001">
    <property type="protein sequence ID" value="KAH0568790.1"/>
    <property type="molecule type" value="Genomic_DNA"/>
</dbReference>
<dbReference type="PANTHER" id="PTHR47772:SF1">
    <property type="entry name" value="ZINC FINGER PROTEIN 200"/>
    <property type="match status" value="1"/>
</dbReference>
<evidence type="ECO:0000256" key="1">
    <source>
        <dbReference type="ARBA" id="ARBA00004123"/>
    </source>
</evidence>
<feature type="region of interest" description="Disordered" evidence="10">
    <location>
        <begin position="418"/>
        <end position="455"/>
    </location>
</feature>
<keyword evidence="8" id="KW-0539">Nucleus</keyword>
<feature type="region of interest" description="Disordered" evidence="10">
    <location>
        <begin position="77"/>
        <end position="107"/>
    </location>
</feature>
<keyword evidence="3" id="KW-0677">Repeat</keyword>
<dbReference type="AlphaFoldDB" id="A0AAV7J6X8"/>
<feature type="compositionally biased region" description="Polar residues" evidence="10">
    <location>
        <begin position="559"/>
        <end position="581"/>
    </location>
</feature>
<feature type="region of interest" description="Disordered" evidence="10">
    <location>
        <begin position="1"/>
        <end position="20"/>
    </location>
</feature>
<dbReference type="PANTHER" id="PTHR47772">
    <property type="entry name" value="ZINC FINGER PROTEIN 200"/>
    <property type="match status" value="1"/>
</dbReference>
<dbReference type="GO" id="GO:0005634">
    <property type="term" value="C:nucleus"/>
    <property type="evidence" value="ECO:0007669"/>
    <property type="project" value="UniProtKB-SubCell"/>
</dbReference>
<evidence type="ECO:0000256" key="4">
    <source>
        <dbReference type="ARBA" id="ARBA00022771"/>
    </source>
</evidence>
<dbReference type="PROSITE" id="PS00028">
    <property type="entry name" value="ZINC_FINGER_C2H2_1"/>
    <property type="match status" value="1"/>
</dbReference>
<evidence type="ECO:0000256" key="10">
    <source>
        <dbReference type="SAM" id="MobiDB-lite"/>
    </source>
</evidence>
<keyword evidence="7" id="KW-0804">Transcription</keyword>
<dbReference type="Gene3D" id="3.30.160.60">
    <property type="entry name" value="Classic Zinc Finger"/>
    <property type="match status" value="1"/>
</dbReference>
<keyword evidence="13" id="KW-1185">Reference proteome</keyword>
<gene>
    <name evidence="12" type="ORF">KQX54_021484</name>
</gene>
<dbReference type="PROSITE" id="PS50157">
    <property type="entry name" value="ZINC_FINGER_C2H2_2"/>
    <property type="match status" value="1"/>
</dbReference>